<gene>
    <name evidence="3" type="ORF">TOPH_04866</name>
</gene>
<proteinExistence type="predicted"/>
<comment type="caution">
    <text evidence="3">The sequence shown here is derived from an EMBL/GenBank/DDBJ whole genome shotgun (WGS) entry which is preliminary data.</text>
</comment>
<evidence type="ECO:0000256" key="2">
    <source>
        <dbReference type="SAM" id="MobiDB-lite"/>
    </source>
</evidence>
<reference evidence="3 4" key="1">
    <citation type="journal article" date="2015" name="BMC Genomics">
        <title>The genome of the truffle-parasite Tolypocladium ophioglossoides and the evolution of antifungal peptaibiotics.</title>
        <authorList>
            <person name="Quandt C.A."/>
            <person name="Bushley K.E."/>
            <person name="Spatafora J.W."/>
        </authorList>
    </citation>
    <scope>NUCLEOTIDE SEQUENCE [LARGE SCALE GENOMIC DNA]</scope>
    <source>
        <strain evidence="3 4">CBS 100239</strain>
    </source>
</reference>
<evidence type="ECO:0000313" key="4">
    <source>
        <dbReference type="Proteomes" id="UP000036947"/>
    </source>
</evidence>
<dbReference type="AlphaFoldDB" id="A0A0L0N962"/>
<feature type="non-terminal residue" evidence="3">
    <location>
        <position position="1"/>
    </location>
</feature>
<dbReference type="OrthoDB" id="10514278at2759"/>
<dbReference type="EMBL" id="LFRF01000012">
    <property type="protein sequence ID" value="KND90592.1"/>
    <property type="molecule type" value="Genomic_DNA"/>
</dbReference>
<accession>A0A0L0N962</accession>
<organism evidence="3 4">
    <name type="scientific">Tolypocladium ophioglossoides (strain CBS 100239)</name>
    <name type="common">Snaketongue truffleclub</name>
    <name type="synonym">Elaphocordyceps ophioglossoides</name>
    <dbReference type="NCBI Taxonomy" id="1163406"/>
    <lineage>
        <taxon>Eukaryota</taxon>
        <taxon>Fungi</taxon>
        <taxon>Dikarya</taxon>
        <taxon>Ascomycota</taxon>
        <taxon>Pezizomycotina</taxon>
        <taxon>Sordariomycetes</taxon>
        <taxon>Hypocreomycetidae</taxon>
        <taxon>Hypocreales</taxon>
        <taxon>Ophiocordycipitaceae</taxon>
        <taxon>Tolypocladium</taxon>
    </lineage>
</organism>
<feature type="coiled-coil region" evidence="1">
    <location>
        <begin position="134"/>
        <end position="191"/>
    </location>
</feature>
<protein>
    <submittedName>
        <fullName evidence="3">Uncharacterized protein</fullName>
    </submittedName>
</protein>
<feature type="region of interest" description="Disordered" evidence="2">
    <location>
        <begin position="47"/>
        <end position="70"/>
    </location>
</feature>
<sequence length="618" mass="67544">TVDPSLAPGTWHLAPGTKCSPPPSSTLPVTNTITTQTITTQTITTCKPSSLPPQYNMASGAGQQNQSGVGQNQPSLFAVFNPPQVVKASIAATNLRINDLQNMLLGFQRGFRDNAVDKLGAELEHLQFTTLQSERAEQQARADLQEELDAARANVERLTADGDLQEAKAEVVRLTDQLREGQERIKDLIEREAHVSGLTAENEALFNDKASMRDQIQGLWNQARENQTALEESDRLRERAEQRLAEADRRLGLVEAERDHFAQRSAVYKCQAEDAEKEVKTVRESYRALESSHDGFVKSFTNATKTLTDLGRDYDKSTDECRDLRGKVEEGRGNVERMFRSLTTLGPGQDMPWRAVAASVLSSEVVDGADRSVAPLALLAPWPADDSAPAPAASRSSIHALVLGMVDVVDQKPLWRDDFSVAHCRLGDLQQALVSLPPLEGMSKWALTLLDSMLTYLASDGSSTFVVRVAACQILRVLEARWPAAGTTRLTPESIGQKLGQVSAVQGQLVAALCFHQGLLTLPEPARDYVHIASDVDDQSFALICPSADEHSAAGVLVVDGEHHTMWWVDTRRIELHMRALRIVLRAPPRAGSGNVDLIVTDGVCLWASAYIPAIFGP</sequence>
<feature type="non-terminal residue" evidence="3">
    <location>
        <position position="618"/>
    </location>
</feature>
<evidence type="ECO:0000313" key="3">
    <source>
        <dbReference type="EMBL" id="KND90592.1"/>
    </source>
</evidence>
<dbReference type="STRING" id="1163406.A0A0L0N962"/>
<name>A0A0L0N962_TOLOC</name>
<feature type="coiled-coil region" evidence="1">
    <location>
        <begin position="223"/>
        <end position="292"/>
    </location>
</feature>
<feature type="region of interest" description="Disordered" evidence="2">
    <location>
        <begin position="1"/>
        <end position="25"/>
    </location>
</feature>
<dbReference type="Proteomes" id="UP000036947">
    <property type="component" value="Unassembled WGS sequence"/>
</dbReference>
<keyword evidence="1" id="KW-0175">Coiled coil</keyword>
<feature type="compositionally biased region" description="Polar residues" evidence="2">
    <location>
        <begin position="47"/>
        <end position="57"/>
    </location>
</feature>
<keyword evidence="4" id="KW-1185">Reference proteome</keyword>
<feature type="compositionally biased region" description="Low complexity" evidence="2">
    <location>
        <begin position="58"/>
        <end position="70"/>
    </location>
</feature>
<evidence type="ECO:0000256" key="1">
    <source>
        <dbReference type="SAM" id="Coils"/>
    </source>
</evidence>